<dbReference type="GO" id="GO:0003677">
    <property type="term" value="F:DNA binding"/>
    <property type="evidence" value="ECO:0007669"/>
    <property type="project" value="UniProtKB-KW"/>
</dbReference>
<dbReference type="PANTHER" id="PTHR30146:SF153">
    <property type="entry name" value="LACTOSE OPERON REPRESSOR"/>
    <property type="match status" value="1"/>
</dbReference>
<dbReference type="InterPro" id="IPR010982">
    <property type="entry name" value="Lambda_DNA-bd_dom_sf"/>
</dbReference>
<dbReference type="Gene3D" id="1.10.260.40">
    <property type="entry name" value="lambda repressor-like DNA-binding domains"/>
    <property type="match status" value="1"/>
</dbReference>
<feature type="region of interest" description="Disordered" evidence="4">
    <location>
        <begin position="318"/>
        <end position="350"/>
    </location>
</feature>
<dbReference type="SUPFAM" id="SSF53822">
    <property type="entry name" value="Periplasmic binding protein-like I"/>
    <property type="match status" value="1"/>
</dbReference>
<keyword evidence="2 6" id="KW-0238">DNA-binding</keyword>
<name>A0ABV2VM11_9ACTN</name>
<dbReference type="PROSITE" id="PS50932">
    <property type="entry name" value="HTH_LACI_2"/>
    <property type="match status" value="1"/>
</dbReference>
<dbReference type="InterPro" id="IPR028082">
    <property type="entry name" value="Peripla_BP_I"/>
</dbReference>
<dbReference type="SMART" id="SM00354">
    <property type="entry name" value="HTH_LACI"/>
    <property type="match status" value="1"/>
</dbReference>
<keyword evidence="3" id="KW-0804">Transcription</keyword>
<dbReference type="CDD" id="cd06267">
    <property type="entry name" value="PBP1_LacI_sugar_binding-like"/>
    <property type="match status" value="1"/>
</dbReference>
<dbReference type="CDD" id="cd01392">
    <property type="entry name" value="HTH_LacI"/>
    <property type="match status" value="1"/>
</dbReference>
<organism evidence="6 7">
    <name type="scientific">Micromonospora fulviviridis</name>
    <dbReference type="NCBI Taxonomy" id="47860"/>
    <lineage>
        <taxon>Bacteria</taxon>
        <taxon>Bacillati</taxon>
        <taxon>Actinomycetota</taxon>
        <taxon>Actinomycetes</taxon>
        <taxon>Micromonosporales</taxon>
        <taxon>Micromonosporaceae</taxon>
        <taxon>Micromonospora</taxon>
    </lineage>
</organism>
<dbReference type="PANTHER" id="PTHR30146">
    <property type="entry name" value="LACI-RELATED TRANSCRIPTIONAL REPRESSOR"/>
    <property type="match status" value="1"/>
</dbReference>
<dbReference type="Proteomes" id="UP001550348">
    <property type="component" value="Unassembled WGS sequence"/>
</dbReference>
<dbReference type="SUPFAM" id="SSF47413">
    <property type="entry name" value="lambda repressor-like DNA-binding domains"/>
    <property type="match status" value="1"/>
</dbReference>
<evidence type="ECO:0000259" key="5">
    <source>
        <dbReference type="PROSITE" id="PS50932"/>
    </source>
</evidence>
<evidence type="ECO:0000313" key="6">
    <source>
        <dbReference type="EMBL" id="MEU0153840.1"/>
    </source>
</evidence>
<gene>
    <name evidence="6" type="ORF">ABZ071_18290</name>
</gene>
<dbReference type="RefSeq" id="WP_355665611.1">
    <property type="nucleotide sequence ID" value="NZ_JBEXRX010000052.1"/>
</dbReference>
<dbReference type="InterPro" id="IPR046335">
    <property type="entry name" value="LacI/GalR-like_sensor"/>
</dbReference>
<keyword evidence="1" id="KW-0805">Transcription regulation</keyword>
<comment type="caution">
    <text evidence="6">The sequence shown here is derived from an EMBL/GenBank/DDBJ whole genome shotgun (WGS) entry which is preliminary data.</text>
</comment>
<keyword evidence="7" id="KW-1185">Reference proteome</keyword>
<evidence type="ECO:0000256" key="3">
    <source>
        <dbReference type="ARBA" id="ARBA00023163"/>
    </source>
</evidence>
<dbReference type="PROSITE" id="PS00356">
    <property type="entry name" value="HTH_LACI_1"/>
    <property type="match status" value="1"/>
</dbReference>
<dbReference type="InterPro" id="IPR000843">
    <property type="entry name" value="HTH_LacI"/>
</dbReference>
<protein>
    <submittedName>
        <fullName evidence="6">LacI family DNA-binding transcriptional regulator</fullName>
    </submittedName>
</protein>
<feature type="compositionally biased region" description="Pro residues" evidence="4">
    <location>
        <begin position="341"/>
        <end position="350"/>
    </location>
</feature>
<evidence type="ECO:0000256" key="2">
    <source>
        <dbReference type="ARBA" id="ARBA00023125"/>
    </source>
</evidence>
<accession>A0ABV2VM11</accession>
<reference evidence="6 7" key="1">
    <citation type="submission" date="2024-06" db="EMBL/GenBank/DDBJ databases">
        <title>The Natural Products Discovery Center: Release of the First 8490 Sequenced Strains for Exploring Actinobacteria Biosynthetic Diversity.</title>
        <authorList>
            <person name="Kalkreuter E."/>
            <person name="Kautsar S.A."/>
            <person name="Yang D."/>
            <person name="Bader C.D."/>
            <person name="Teijaro C.N."/>
            <person name="Fluegel L."/>
            <person name="Davis C.M."/>
            <person name="Simpson J.R."/>
            <person name="Lauterbach L."/>
            <person name="Steele A.D."/>
            <person name="Gui C."/>
            <person name="Meng S."/>
            <person name="Li G."/>
            <person name="Viehrig K."/>
            <person name="Ye F."/>
            <person name="Su P."/>
            <person name="Kiefer A.F."/>
            <person name="Nichols A."/>
            <person name="Cepeda A.J."/>
            <person name="Yan W."/>
            <person name="Fan B."/>
            <person name="Jiang Y."/>
            <person name="Adhikari A."/>
            <person name="Zheng C.-J."/>
            <person name="Schuster L."/>
            <person name="Cowan T.M."/>
            <person name="Smanski M.J."/>
            <person name="Chevrette M.G."/>
            <person name="De Carvalho L.P.S."/>
            <person name="Shen B."/>
        </authorList>
    </citation>
    <scope>NUCLEOTIDE SEQUENCE [LARGE SCALE GENOMIC DNA]</scope>
    <source>
        <strain evidence="6 7">NPDC006286</strain>
    </source>
</reference>
<dbReference type="EMBL" id="JBEXRX010000052">
    <property type="protein sequence ID" value="MEU0153840.1"/>
    <property type="molecule type" value="Genomic_DNA"/>
</dbReference>
<sequence length="350" mass="36670">MPRPGPRLRLVDVAERAGVSLATASRALAGREGVSEEVARHVRQISRELGYVANPYARTLAGGASSTVGLIVHQIDDPYFSEIASGVLQVAAEENLLVQIAHSGRDPENELRQLQHLIAQQVGIILIAGSGYDDPHVEAEARAELAGFQRAGGRVAVIGRHALGVDAVVPDNEAGGRAIGAHLLALGHRRIAVAAGTPGLTTVADRLAGVTAALAAHGHSPDDLAVVHSDFTRDGGRVATERILHYHPESTAIIALNDAMAIGVLSVLRSRRIPVPERVSVVGFDDVSVAADLAPSLTTVRLPMTEMGRMALTLALKPRSTRPRRRPTGHTLVVRDSTGPVPAPGGGPPD</sequence>
<evidence type="ECO:0000256" key="4">
    <source>
        <dbReference type="SAM" id="MobiDB-lite"/>
    </source>
</evidence>
<evidence type="ECO:0000313" key="7">
    <source>
        <dbReference type="Proteomes" id="UP001550348"/>
    </source>
</evidence>
<dbReference type="Pfam" id="PF00356">
    <property type="entry name" value="LacI"/>
    <property type="match status" value="1"/>
</dbReference>
<dbReference type="Pfam" id="PF13377">
    <property type="entry name" value="Peripla_BP_3"/>
    <property type="match status" value="1"/>
</dbReference>
<dbReference type="Gene3D" id="3.40.50.2300">
    <property type="match status" value="2"/>
</dbReference>
<feature type="domain" description="HTH lacI-type" evidence="5">
    <location>
        <begin position="8"/>
        <end position="62"/>
    </location>
</feature>
<feature type="compositionally biased region" description="Basic residues" evidence="4">
    <location>
        <begin position="319"/>
        <end position="328"/>
    </location>
</feature>
<evidence type="ECO:0000256" key="1">
    <source>
        <dbReference type="ARBA" id="ARBA00023015"/>
    </source>
</evidence>
<proteinExistence type="predicted"/>